<dbReference type="Proteomes" id="UP000606730">
    <property type="component" value="Unassembled WGS sequence"/>
</dbReference>
<protein>
    <recommendedName>
        <fullName evidence="3">Phage gp6-like head-tail connector protein</fullName>
    </recommendedName>
</protein>
<dbReference type="AlphaFoldDB" id="A0A917ADI6"/>
<accession>A0A917ADI6</accession>
<dbReference type="NCBIfam" id="TIGR01560">
    <property type="entry name" value="put_DNA_pack"/>
    <property type="match status" value="1"/>
</dbReference>
<keyword evidence="2" id="KW-1185">Reference proteome</keyword>
<name>A0A917ADI6_9RHOB</name>
<dbReference type="Gene3D" id="1.10.3230.30">
    <property type="entry name" value="Phage gp6-like head-tail connector protein"/>
    <property type="match status" value="1"/>
</dbReference>
<reference evidence="1" key="1">
    <citation type="journal article" date="2014" name="Int. J. Syst. Evol. Microbiol.">
        <title>Complete genome sequence of Corynebacterium casei LMG S-19264T (=DSM 44701T), isolated from a smear-ripened cheese.</title>
        <authorList>
            <consortium name="US DOE Joint Genome Institute (JGI-PGF)"/>
            <person name="Walter F."/>
            <person name="Albersmeier A."/>
            <person name="Kalinowski J."/>
            <person name="Ruckert C."/>
        </authorList>
    </citation>
    <scope>NUCLEOTIDE SEQUENCE</scope>
    <source>
        <strain evidence="1">CGMCC 1.16012</strain>
    </source>
</reference>
<evidence type="ECO:0008006" key="3">
    <source>
        <dbReference type="Google" id="ProtNLM"/>
    </source>
</evidence>
<comment type="caution">
    <text evidence="1">The sequence shown here is derived from an EMBL/GenBank/DDBJ whole genome shotgun (WGS) entry which is preliminary data.</text>
</comment>
<proteinExistence type="predicted"/>
<organism evidence="1 2">
    <name type="scientific">Actibacterium pelagium</name>
    <dbReference type="NCBI Taxonomy" id="2029103"/>
    <lineage>
        <taxon>Bacteria</taxon>
        <taxon>Pseudomonadati</taxon>
        <taxon>Pseudomonadota</taxon>
        <taxon>Alphaproteobacteria</taxon>
        <taxon>Rhodobacterales</taxon>
        <taxon>Roseobacteraceae</taxon>
        <taxon>Actibacterium</taxon>
    </lineage>
</organism>
<dbReference type="CDD" id="cd08054">
    <property type="entry name" value="gp6"/>
    <property type="match status" value="1"/>
</dbReference>
<dbReference type="NCBIfam" id="TIGR02215">
    <property type="entry name" value="phage_chp_gp8"/>
    <property type="match status" value="1"/>
</dbReference>
<gene>
    <name evidence="1" type="ORF">GCM10011517_05280</name>
</gene>
<sequence>MMLSVVTPVPDAALPVEAFKDHLRLGTGFASSGSEDALLLGFLRAAMAAVEGRTGKALLLRTYQWTLTAWRDATRQALPVAPVAVVSELRLTDSAGSEEVVAAETYRLVRDTHRPLLEALGIALPMVPLGGEARVTFDAGFAADWTNLPADLAQAVFMLAAHYYEHRQSSGFGEPDMPYDVAKLIEPWRTVRILGGGRP</sequence>
<evidence type="ECO:0000313" key="2">
    <source>
        <dbReference type="Proteomes" id="UP000606730"/>
    </source>
</evidence>
<dbReference type="OrthoDB" id="8478788at2"/>
<dbReference type="EMBL" id="BMKN01000001">
    <property type="protein sequence ID" value="GGE40567.1"/>
    <property type="molecule type" value="Genomic_DNA"/>
</dbReference>
<dbReference type="InterPro" id="IPR011738">
    <property type="entry name" value="Phage_CHP"/>
</dbReference>
<dbReference type="InterPro" id="IPR006450">
    <property type="entry name" value="Phage_HK97_gp6-like"/>
</dbReference>
<reference evidence="1" key="2">
    <citation type="submission" date="2020-09" db="EMBL/GenBank/DDBJ databases">
        <authorList>
            <person name="Sun Q."/>
            <person name="Zhou Y."/>
        </authorList>
    </citation>
    <scope>NUCLEOTIDE SEQUENCE</scope>
    <source>
        <strain evidence="1">CGMCC 1.16012</strain>
    </source>
</reference>
<evidence type="ECO:0000313" key="1">
    <source>
        <dbReference type="EMBL" id="GGE40567.1"/>
    </source>
</evidence>